<dbReference type="AlphaFoldDB" id="A0A7D4BEH6"/>
<dbReference type="NCBIfam" id="TIGR01509">
    <property type="entry name" value="HAD-SF-IA-v3"/>
    <property type="match status" value="1"/>
</dbReference>
<dbReference type="PANTHER" id="PTHR43434">
    <property type="entry name" value="PHOSPHOGLYCOLATE PHOSPHATASE"/>
    <property type="match status" value="1"/>
</dbReference>
<dbReference type="SFLD" id="SFLDG01129">
    <property type="entry name" value="C1.5:_HAD__Beta-PGM__Phosphata"/>
    <property type="match status" value="1"/>
</dbReference>
<dbReference type="GO" id="GO:0008967">
    <property type="term" value="F:phosphoglycolate phosphatase activity"/>
    <property type="evidence" value="ECO:0007669"/>
    <property type="project" value="TreeGrafter"/>
</dbReference>
<organism evidence="1 2">
    <name type="scientific">Kroppenstedtia pulmonis</name>
    <dbReference type="NCBI Taxonomy" id="1380685"/>
    <lineage>
        <taxon>Bacteria</taxon>
        <taxon>Bacillati</taxon>
        <taxon>Bacillota</taxon>
        <taxon>Bacilli</taxon>
        <taxon>Bacillales</taxon>
        <taxon>Thermoactinomycetaceae</taxon>
        <taxon>Kroppenstedtia</taxon>
    </lineage>
</organism>
<dbReference type="SUPFAM" id="SSF56784">
    <property type="entry name" value="HAD-like"/>
    <property type="match status" value="1"/>
</dbReference>
<dbReference type="KEGG" id="kpul:GXN76_03180"/>
<dbReference type="InterPro" id="IPR041492">
    <property type="entry name" value="HAD_2"/>
</dbReference>
<accession>A0A7D4BEH6</accession>
<dbReference type="InterPro" id="IPR006439">
    <property type="entry name" value="HAD-SF_hydro_IA"/>
</dbReference>
<evidence type="ECO:0000313" key="2">
    <source>
        <dbReference type="Proteomes" id="UP000503088"/>
    </source>
</evidence>
<dbReference type="Proteomes" id="UP000503088">
    <property type="component" value="Chromosome"/>
</dbReference>
<evidence type="ECO:0000313" key="1">
    <source>
        <dbReference type="EMBL" id="QKG83572.1"/>
    </source>
</evidence>
<dbReference type="Gene3D" id="3.40.50.1000">
    <property type="entry name" value="HAD superfamily/HAD-like"/>
    <property type="match status" value="1"/>
</dbReference>
<dbReference type="EMBL" id="CP048104">
    <property type="protein sequence ID" value="QKG83572.1"/>
    <property type="molecule type" value="Genomic_DNA"/>
</dbReference>
<dbReference type="GO" id="GO:0006281">
    <property type="term" value="P:DNA repair"/>
    <property type="evidence" value="ECO:0007669"/>
    <property type="project" value="TreeGrafter"/>
</dbReference>
<keyword evidence="2" id="KW-1185">Reference proteome</keyword>
<dbReference type="InterPro" id="IPR050155">
    <property type="entry name" value="HAD-like_hydrolase_sf"/>
</dbReference>
<dbReference type="PANTHER" id="PTHR43434:SF1">
    <property type="entry name" value="PHOSPHOGLYCOLATE PHOSPHATASE"/>
    <property type="match status" value="1"/>
</dbReference>
<dbReference type="InterPro" id="IPR023214">
    <property type="entry name" value="HAD_sf"/>
</dbReference>
<name>A0A7D4BEH6_9BACL</name>
<gene>
    <name evidence="1" type="ORF">GXN76_03180</name>
</gene>
<dbReference type="InterPro" id="IPR036412">
    <property type="entry name" value="HAD-like_sf"/>
</dbReference>
<dbReference type="Gene3D" id="1.10.150.240">
    <property type="entry name" value="Putative phosphatase, domain 2"/>
    <property type="match status" value="1"/>
</dbReference>
<dbReference type="InterPro" id="IPR023198">
    <property type="entry name" value="PGP-like_dom2"/>
</dbReference>
<dbReference type="PRINTS" id="PR00413">
    <property type="entry name" value="HADHALOGNASE"/>
</dbReference>
<protein>
    <submittedName>
        <fullName evidence="1">HAD family hydrolase</fullName>
    </submittedName>
</protein>
<proteinExistence type="predicted"/>
<dbReference type="RefSeq" id="WP_173220441.1">
    <property type="nucleotide sequence ID" value="NZ_CP048104.1"/>
</dbReference>
<dbReference type="SFLD" id="SFLDG01135">
    <property type="entry name" value="C1.5.6:_HAD__Beta-PGM__Phospha"/>
    <property type="match status" value="1"/>
</dbReference>
<reference evidence="1 2" key="1">
    <citation type="submission" date="2020-01" db="EMBL/GenBank/DDBJ databases">
        <authorList>
            <person name="Gulvik C.A."/>
            <person name="Batra D.G."/>
        </authorList>
    </citation>
    <scope>NUCLEOTIDE SEQUENCE [LARGE SCALE GENOMIC DNA]</scope>
    <source>
        <strain evidence="1 2">W9323</strain>
    </source>
</reference>
<sequence>MLKAVLFDFDGTLADTLPAIFHTFRESFRTYLGQEPTDQEILSRFGPPEEEILCREIDDTHVEEAMEHFYRLYRDQHSGLVRSHPPIIQLLQWLKQMNIPVGIVTGKGRRSAKISLELLGMEDLYDSLITGTEVNRYKPDPEGIIIAMEELGCPPGQGVYIGDSDVDIRAGKAAGLLTVGVCWFHQDQNHQFQPVPDKVCHEVSDLHDWLRLQLD</sequence>
<dbReference type="Pfam" id="PF13419">
    <property type="entry name" value="HAD_2"/>
    <property type="match status" value="1"/>
</dbReference>
<keyword evidence="1" id="KW-0378">Hydrolase</keyword>
<dbReference type="SFLD" id="SFLDS00003">
    <property type="entry name" value="Haloacid_Dehalogenase"/>
    <property type="match status" value="1"/>
</dbReference>
<dbReference type="NCBIfam" id="TIGR01549">
    <property type="entry name" value="HAD-SF-IA-v1"/>
    <property type="match status" value="1"/>
</dbReference>